<dbReference type="PANTHER" id="PTHR42878:SF7">
    <property type="entry name" value="SENSOR HISTIDINE KINASE GLRK"/>
    <property type="match status" value="1"/>
</dbReference>
<dbReference type="InterPro" id="IPR003594">
    <property type="entry name" value="HATPase_dom"/>
</dbReference>
<keyword evidence="8 17" id="KW-0418">Kinase</keyword>
<protein>
    <recommendedName>
        <fullName evidence="3">histidine kinase</fullName>
        <ecNumber evidence="3">2.7.13.3</ecNumber>
    </recommendedName>
</protein>
<dbReference type="CDD" id="cd00130">
    <property type="entry name" value="PAS"/>
    <property type="match status" value="1"/>
</dbReference>
<dbReference type="Pfam" id="PF00512">
    <property type="entry name" value="HisKA"/>
    <property type="match status" value="1"/>
</dbReference>
<evidence type="ECO:0000256" key="2">
    <source>
        <dbReference type="ARBA" id="ARBA00004141"/>
    </source>
</evidence>
<organism evidence="17 18">
    <name type="scientific">Granulosicoccus antarcticus IMCC3135</name>
    <dbReference type="NCBI Taxonomy" id="1192854"/>
    <lineage>
        <taxon>Bacteria</taxon>
        <taxon>Pseudomonadati</taxon>
        <taxon>Pseudomonadota</taxon>
        <taxon>Gammaproteobacteria</taxon>
        <taxon>Chromatiales</taxon>
        <taxon>Granulosicoccaceae</taxon>
        <taxon>Granulosicoccus</taxon>
    </lineage>
</organism>
<feature type="transmembrane region" description="Helical" evidence="14">
    <location>
        <begin position="286"/>
        <end position="310"/>
    </location>
</feature>
<accession>A0A2Z2NUX3</accession>
<name>A0A2Z2NUX3_9GAMM</name>
<keyword evidence="13" id="KW-0175">Coiled coil</keyword>
<dbReference type="GO" id="GO:0000155">
    <property type="term" value="F:phosphorelay sensor kinase activity"/>
    <property type="evidence" value="ECO:0007669"/>
    <property type="project" value="InterPro"/>
</dbReference>
<dbReference type="Gene3D" id="3.30.565.10">
    <property type="entry name" value="Histidine kinase-like ATPase, C-terminal domain"/>
    <property type="match status" value="1"/>
</dbReference>
<comment type="catalytic activity">
    <reaction evidence="1">
        <text>ATP + protein L-histidine = ADP + protein N-phospho-L-histidine.</text>
        <dbReference type="EC" id="2.7.13.3"/>
    </reaction>
</comment>
<evidence type="ECO:0000256" key="10">
    <source>
        <dbReference type="ARBA" id="ARBA00022989"/>
    </source>
</evidence>
<keyword evidence="4" id="KW-0597">Phosphoprotein</keyword>
<evidence type="ECO:0000259" key="16">
    <source>
        <dbReference type="PROSITE" id="PS50885"/>
    </source>
</evidence>
<feature type="coiled-coil region" evidence="13">
    <location>
        <begin position="359"/>
        <end position="389"/>
    </location>
</feature>
<dbReference type="RefSeq" id="WP_088916904.1">
    <property type="nucleotide sequence ID" value="NZ_CP018632.1"/>
</dbReference>
<proteinExistence type="predicted"/>
<dbReference type="KEGG" id="gai:IMCC3135_06800"/>
<dbReference type="Gene3D" id="3.30.450.20">
    <property type="entry name" value="PAS domain"/>
    <property type="match status" value="1"/>
</dbReference>
<dbReference type="SUPFAM" id="SSF55874">
    <property type="entry name" value="ATPase domain of HSP90 chaperone/DNA topoisomerase II/histidine kinase"/>
    <property type="match status" value="1"/>
</dbReference>
<dbReference type="InterPro" id="IPR036890">
    <property type="entry name" value="HATPase_C_sf"/>
</dbReference>
<dbReference type="InterPro" id="IPR050351">
    <property type="entry name" value="BphY/WalK/GraS-like"/>
</dbReference>
<dbReference type="PRINTS" id="PR00344">
    <property type="entry name" value="BCTRLSENSOR"/>
</dbReference>
<reference evidence="17 18" key="1">
    <citation type="submission" date="2016-12" db="EMBL/GenBank/DDBJ databases">
        <authorList>
            <person name="Song W.-J."/>
            <person name="Kurnit D.M."/>
        </authorList>
    </citation>
    <scope>NUCLEOTIDE SEQUENCE [LARGE SCALE GENOMIC DNA]</scope>
    <source>
        <strain evidence="17 18">IMCC3135</strain>
    </source>
</reference>
<dbReference type="PIRSF" id="PIRSF037532">
    <property type="entry name" value="STHK_NtrY"/>
    <property type="match status" value="1"/>
</dbReference>
<evidence type="ECO:0000256" key="3">
    <source>
        <dbReference type="ARBA" id="ARBA00012438"/>
    </source>
</evidence>
<dbReference type="SMART" id="SM00388">
    <property type="entry name" value="HisKA"/>
    <property type="match status" value="1"/>
</dbReference>
<dbReference type="InterPro" id="IPR000014">
    <property type="entry name" value="PAS"/>
</dbReference>
<keyword evidence="5 17" id="KW-0808">Transferase</keyword>
<evidence type="ECO:0000256" key="14">
    <source>
        <dbReference type="SAM" id="Phobius"/>
    </source>
</evidence>
<evidence type="ECO:0000259" key="15">
    <source>
        <dbReference type="PROSITE" id="PS50109"/>
    </source>
</evidence>
<dbReference type="PROSITE" id="PS50109">
    <property type="entry name" value="HIS_KIN"/>
    <property type="match status" value="1"/>
</dbReference>
<dbReference type="SMART" id="SM00387">
    <property type="entry name" value="HATPase_c"/>
    <property type="match status" value="1"/>
</dbReference>
<keyword evidence="11" id="KW-0902">Two-component regulatory system</keyword>
<dbReference type="AlphaFoldDB" id="A0A2Z2NUX3"/>
<dbReference type="GO" id="GO:0005524">
    <property type="term" value="F:ATP binding"/>
    <property type="evidence" value="ECO:0007669"/>
    <property type="project" value="UniProtKB-KW"/>
</dbReference>
<dbReference type="EC" id="2.7.13.3" evidence="3"/>
<evidence type="ECO:0000256" key="7">
    <source>
        <dbReference type="ARBA" id="ARBA00022741"/>
    </source>
</evidence>
<feature type="transmembrane region" description="Helical" evidence="14">
    <location>
        <begin position="12"/>
        <end position="34"/>
    </location>
</feature>
<feature type="transmembrane region" description="Helical" evidence="14">
    <location>
        <begin position="46"/>
        <end position="73"/>
    </location>
</feature>
<keyword evidence="18" id="KW-1185">Reference proteome</keyword>
<evidence type="ECO:0000256" key="13">
    <source>
        <dbReference type="SAM" id="Coils"/>
    </source>
</evidence>
<evidence type="ECO:0000256" key="11">
    <source>
        <dbReference type="ARBA" id="ARBA00023012"/>
    </source>
</evidence>
<dbReference type="Proteomes" id="UP000250079">
    <property type="component" value="Chromosome"/>
</dbReference>
<keyword evidence="9" id="KW-0067">ATP-binding</keyword>
<dbReference type="SMART" id="SM00304">
    <property type="entry name" value="HAMP"/>
    <property type="match status" value="2"/>
</dbReference>
<dbReference type="InterPro" id="IPR036097">
    <property type="entry name" value="HisK_dim/P_sf"/>
</dbReference>
<dbReference type="SUPFAM" id="SSF47384">
    <property type="entry name" value="Homodimeric domain of signal transducing histidine kinase"/>
    <property type="match status" value="1"/>
</dbReference>
<gene>
    <name evidence="17" type="primary">walK</name>
    <name evidence="17" type="ORF">IMCC3135_06800</name>
</gene>
<evidence type="ECO:0000256" key="8">
    <source>
        <dbReference type="ARBA" id="ARBA00022777"/>
    </source>
</evidence>
<evidence type="ECO:0000256" key="5">
    <source>
        <dbReference type="ARBA" id="ARBA00022679"/>
    </source>
</evidence>
<evidence type="ECO:0000256" key="1">
    <source>
        <dbReference type="ARBA" id="ARBA00000085"/>
    </source>
</evidence>
<dbReference type="CDD" id="cd00082">
    <property type="entry name" value="HisKA"/>
    <property type="match status" value="1"/>
</dbReference>
<dbReference type="GO" id="GO:0016020">
    <property type="term" value="C:membrane"/>
    <property type="evidence" value="ECO:0007669"/>
    <property type="project" value="UniProtKB-SubCell"/>
</dbReference>
<dbReference type="InterPro" id="IPR035965">
    <property type="entry name" value="PAS-like_dom_sf"/>
</dbReference>
<dbReference type="PANTHER" id="PTHR42878">
    <property type="entry name" value="TWO-COMPONENT HISTIDINE KINASE"/>
    <property type="match status" value="1"/>
</dbReference>
<dbReference type="Gene3D" id="6.10.340.10">
    <property type="match status" value="1"/>
</dbReference>
<dbReference type="InterPro" id="IPR003660">
    <property type="entry name" value="HAMP_dom"/>
</dbReference>
<keyword evidence="6 14" id="KW-0812">Transmembrane</keyword>
<dbReference type="Pfam" id="PF00672">
    <property type="entry name" value="HAMP"/>
    <property type="match status" value="1"/>
</dbReference>
<dbReference type="SUPFAM" id="SSF55785">
    <property type="entry name" value="PYP-like sensor domain (PAS domain)"/>
    <property type="match status" value="1"/>
</dbReference>
<keyword evidence="7" id="KW-0547">Nucleotide-binding</keyword>
<dbReference type="InterPro" id="IPR003661">
    <property type="entry name" value="HisK_dim/P_dom"/>
</dbReference>
<dbReference type="GO" id="GO:0000156">
    <property type="term" value="F:phosphorelay response regulator activity"/>
    <property type="evidence" value="ECO:0007669"/>
    <property type="project" value="TreeGrafter"/>
</dbReference>
<feature type="transmembrane region" description="Helical" evidence="14">
    <location>
        <begin position="85"/>
        <end position="107"/>
    </location>
</feature>
<keyword evidence="12 14" id="KW-0472">Membrane</keyword>
<evidence type="ECO:0000313" key="18">
    <source>
        <dbReference type="Proteomes" id="UP000250079"/>
    </source>
</evidence>
<dbReference type="OrthoDB" id="1931120at2"/>
<dbReference type="InterPro" id="IPR017232">
    <property type="entry name" value="NtrY"/>
</dbReference>
<dbReference type="PROSITE" id="PS50885">
    <property type="entry name" value="HAMP"/>
    <property type="match status" value="1"/>
</dbReference>
<keyword evidence="10 14" id="KW-1133">Transmembrane helix</keyword>
<dbReference type="SUPFAM" id="SSF158472">
    <property type="entry name" value="HAMP domain-like"/>
    <property type="match status" value="1"/>
</dbReference>
<feature type="domain" description="HAMP" evidence="16">
    <location>
        <begin position="314"/>
        <end position="367"/>
    </location>
</feature>
<dbReference type="Pfam" id="PF02518">
    <property type="entry name" value="HATPase_c"/>
    <property type="match status" value="1"/>
</dbReference>
<evidence type="ECO:0000256" key="9">
    <source>
        <dbReference type="ARBA" id="ARBA00022840"/>
    </source>
</evidence>
<comment type="subcellular location">
    <subcellularLocation>
        <location evidence="2">Membrane</location>
        <topology evidence="2">Multi-pass membrane protein</topology>
    </subcellularLocation>
</comment>
<dbReference type="Gene3D" id="1.10.287.130">
    <property type="match status" value="1"/>
</dbReference>
<evidence type="ECO:0000256" key="6">
    <source>
        <dbReference type="ARBA" id="ARBA00022692"/>
    </source>
</evidence>
<dbReference type="EMBL" id="CP018632">
    <property type="protein sequence ID" value="ASJ71467.1"/>
    <property type="molecule type" value="Genomic_DNA"/>
</dbReference>
<dbReference type="GO" id="GO:0030295">
    <property type="term" value="F:protein kinase activator activity"/>
    <property type="evidence" value="ECO:0007669"/>
    <property type="project" value="TreeGrafter"/>
</dbReference>
<dbReference type="InterPro" id="IPR005467">
    <property type="entry name" value="His_kinase_dom"/>
</dbReference>
<evidence type="ECO:0000256" key="12">
    <source>
        <dbReference type="ARBA" id="ARBA00023136"/>
    </source>
</evidence>
<evidence type="ECO:0000313" key="17">
    <source>
        <dbReference type="EMBL" id="ASJ71467.1"/>
    </source>
</evidence>
<evidence type="ECO:0000256" key="4">
    <source>
        <dbReference type="ARBA" id="ARBA00022553"/>
    </source>
</evidence>
<dbReference type="InterPro" id="IPR004358">
    <property type="entry name" value="Sig_transdc_His_kin-like_C"/>
</dbReference>
<dbReference type="GO" id="GO:0007234">
    <property type="term" value="P:osmosensory signaling via phosphorelay pathway"/>
    <property type="evidence" value="ECO:0007669"/>
    <property type="project" value="TreeGrafter"/>
</dbReference>
<dbReference type="CDD" id="cd06225">
    <property type="entry name" value="HAMP"/>
    <property type="match status" value="1"/>
</dbReference>
<feature type="domain" description="Histidine kinase" evidence="15">
    <location>
        <begin position="512"/>
        <end position="729"/>
    </location>
</feature>
<sequence>MAGQLSRLRRRTLTSAVLMALLFIVLIASLWVLGTIALQLDRFGQYYHWLLLGNGLALCFIAVLIIMNGWRLVREFRQRIAGSRLTVKLVIVSVLLALVPVTLVYGFSIRFLRANINSYFDLEIEQALDDALELSRESLGLQMRTLQRDTVKVAQQLVGVSEAVAVVALNTLSAETEASEMTLIGPDNRIVASTGLLDSISVQPNRPENDLVVRAQKGLSYVGVDPVGDGELYVRVVTPVLSEDPVLENSVLQALYPIAHRSSDLAESVQTSYQQYRQLVFLRRPLMLSSMLTLSLALLLSVMMAVWFALYAARRMMMPIHDLVEGTRAVAEGNYATRIYKRSKNDELGFLVQSFNYMTLQLEQSRKNAEQSQRQVERQRARLQAVLGQISSGVITLDAENNVRTSNPAAVTILGGQLVQMRGQALDHDARDNSVLSQFSEQVCKPLEQSGNREWSAEIEVYDQGGRRFLLCRGTVLLDAAGELTGRVIVIDDMTTIISAQRDAAWSEVARRLAHEIKNPLTPIQLSAERMRHKFQSKLEGADHEMLERLTRTIENQVDALKSMVDAFAEYASTPKLALDPASMNALLEEVADLYRDPDGLVKIEMSLDSSAPPILMDLPRMRQLTHNLIKNALEAQQSQSVKTVHLSTHYRQLSLQDMLEIVTQDDGPGFPIELMDRLFEPYVSSKPKGTGLGLAIVKKIVEEHNGRIRAENRRERGAAVIISLPYPTSQLPSQGDDV</sequence>